<feature type="compositionally biased region" description="Low complexity" evidence="1">
    <location>
        <begin position="209"/>
        <end position="219"/>
    </location>
</feature>
<evidence type="ECO:0000256" key="2">
    <source>
        <dbReference type="SAM" id="SignalP"/>
    </source>
</evidence>
<evidence type="ECO:0000256" key="1">
    <source>
        <dbReference type="SAM" id="MobiDB-lite"/>
    </source>
</evidence>
<feature type="chain" id="PRO_5043031151" evidence="2">
    <location>
        <begin position="22"/>
        <end position="250"/>
    </location>
</feature>
<feature type="region of interest" description="Disordered" evidence="1">
    <location>
        <begin position="154"/>
        <end position="250"/>
    </location>
</feature>
<reference evidence="3 4" key="1">
    <citation type="submission" date="2024-01" db="EMBL/GenBank/DDBJ databases">
        <title>Genome assemblies of Stephania.</title>
        <authorList>
            <person name="Yang L."/>
        </authorList>
    </citation>
    <scope>NUCLEOTIDE SEQUENCE [LARGE SCALE GENOMIC DNA]</scope>
    <source>
        <strain evidence="3">JXDWG</strain>
        <tissue evidence="3">Leaf</tissue>
    </source>
</reference>
<name>A0AAP0P5C3_9MAGN</name>
<feature type="signal peptide" evidence="2">
    <location>
        <begin position="1"/>
        <end position="21"/>
    </location>
</feature>
<keyword evidence="4" id="KW-1185">Reference proteome</keyword>
<accession>A0AAP0P5C3</accession>
<gene>
    <name evidence="3" type="ORF">Scep_011205</name>
</gene>
<evidence type="ECO:0000313" key="4">
    <source>
        <dbReference type="Proteomes" id="UP001419268"/>
    </source>
</evidence>
<dbReference type="AlphaFoldDB" id="A0AAP0P5C3"/>
<proteinExistence type="predicted"/>
<feature type="compositionally biased region" description="Gly residues" evidence="1">
    <location>
        <begin position="155"/>
        <end position="192"/>
    </location>
</feature>
<keyword evidence="2" id="KW-0732">Signal</keyword>
<dbReference type="Proteomes" id="UP001419268">
    <property type="component" value="Unassembled WGS sequence"/>
</dbReference>
<evidence type="ECO:0000313" key="3">
    <source>
        <dbReference type="EMBL" id="KAK9131677.1"/>
    </source>
</evidence>
<protein>
    <submittedName>
        <fullName evidence="3">Uncharacterized protein</fullName>
    </submittedName>
</protein>
<organism evidence="3 4">
    <name type="scientific">Stephania cephalantha</name>
    <dbReference type="NCBI Taxonomy" id="152367"/>
    <lineage>
        <taxon>Eukaryota</taxon>
        <taxon>Viridiplantae</taxon>
        <taxon>Streptophyta</taxon>
        <taxon>Embryophyta</taxon>
        <taxon>Tracheophyta</taxon>
        <taxon>Spermatophyta</taxon>
        <taxon>Magnoliopsida</taxon>
        <taxon>Ranunculales</taxon>
        <taxon>Menispermaceae</taxon>
        <taxon>Menispermoideae</taxon>
        <taxon>Cissampelideae</taxon>
        <taxon>Stephania</taxon>
    </lineage>
</organism>
<comment type="caution">
    <text evidence="3">The sequence shown here is derived from an EMBL/GenBank/DDBJ whole genome shotgun (WGS) entry which is preliminary data.</text>
</comment>
<dbReference type="EMBL" id="JBBNAG010000005">
    <property type="protein sequence ID" value="KAK9131677.1"/>
    <property type="molecule type" value="Genomic_DNA"/>
</dbReference>
<sequence length="250" mass="23582">MAPQWSLLFIALLANSLVCIAGREFPSLANKDVAAEDIDAYIPDMGRVTIPTNGGAAASSVLRGRDASAAVPNDVGDDNNGDDGNGSIGGVPNIGGVVPGIGGNGGGFIPNVGGFVPGVGGNGGVVPGVGGNLPNVGGVVPGVGGNGNLPDAGGVVPGVGGNGGDDNDGAGGIGDIGGTGAGNPTNGGIGGDGNDEGGDDSNGVGGAGDDNNNDNGNTGITRHYVPGNDDNYLPNPGFEVPLPGNGGSQP</sequence>